<evidence type="ECO:0000313" key="7">
    <source>
        <dbReference type="Proteomes" id="UP000196878"/>
    </source>
</evidence>
<name>A0A212A7N3_9RHOB</name>
<evidence type="ECO:0000256" key="4">
    <source>
        <dbReference type="ARBA" id="ARBA00022842"/>
    </source>
</evidence>
<gene>
    <name evidence="6" type="ORF">CDV49_17200</name>
</gene>
<keyword evidence="3 6" id="KW-0378">Hydrolase</keyword>
<protein>
    <submittedName>
        <fullName evidence="6">NUDIX hydrolase</fullName>
    </submittedName>
</protein>
<dbReference type="PANTHER" id="PTHR12629">
    <property type="entry name" value="DIPHOSPHOINOSITOL POLYPHOSPHATE PHOSPHOHYDROLASE"/>
    <property type="match status" value="1"/>
</dbReference>
<dbReference type="InterPro" id="IPR047198">
    <property type="entry name" value="DDP-like_NUDIX"/>
</dbReference>
<dbReference type="SUPFAM" id="SSF55811">
    <property type="entry name" value="Nudix"/>
    <property type="match status" value="1"/>
</dbReference>
<dbReference type="Gene3D" id="3.90.79.10">
    <property type="entry name" value="Nucleoside Triphosphate Pyrophosphohydrolase"/>
    <property type="match status" value="1"/>
</dbReference>
<accession>A0A212A7N3</accession>
<evidence type="ECO:0000256" key="1">
    <source>
        <dbReference type="ARBA" id="ARBA00001946"/>
    </source>
</evidence>
<dbReference type="GO" id="GO:0046872">
    <property type="term" value="F:metal ion binding"/>
    <property type="evidence" value="ECO:0007669"/>
    <property type="project" value="UniProtKB-KW"/>
</dbReference>
<proteinExistence type="predicted"/>
<dbReference type="RefSeq" id="WP_088216623.1">
    <property type="nucleotide sequence ID" value="NZ_NIPW01000039.1"/>
</dbReference>
<dbReference type="InterPro" id="IPR000086">
    <property type="entry name" value="NUDIX_hydrolase_dom"/>
</dbReference>
<evidence type="ECO:0000256" key="3">
    <source>
        <dbReference type="ARBA" id="ARBA00022801"/>
    </source>
</evidence>
<dbReference type="Pfam" id="PF00293">
    <property type="entry name" value="NUDIX"/>
    <property type="match status" value="1"/>
</dbReference>
<evidence type="ECO:0000313" key="6">
    <source>
        <dbReference type="EMBL" id="OWJ75472.1"/>
    </source>
</evidence>
<keyword evidence="7" id="KW-1185">Reference proteome</keyword>
<dbReference type="Proteomes" id="UP000196878">
    <property type="component" value="Unassembled WGS sequence"/>
</dbReference>
<evidence type="ECO:0000259" key="5">
    <source>
        <dbReference type="PROSITE" id="PS51462"/>
    </source>
</evidence>
<dbReference type="GO" id="GO:0005737">
    <property type="term" value="C:cytoplasm"/>
    <property type="evidence" value="ECO:0007669"/>
    <property type="project" value="TreeGrafter"/>
</dbReference>
<sequence length="152" mass="17046">MRPFGLIDALKGAIGPGLSRPAELQVGALCWREQAGRREFLLVNTLNTRRWIVPKGWPMKGRSLAEAASIEAWEEAGVRGALSEQPIGSYVYDKLTGTGLPVRCEVRVFPIEVTELADSYPEKRRRDRRWATREEAMSLLGEPDLKRLIATV</sequence>
<organism evidence="6 7">
    <name type="scientific">Haematobacter genomosp. 1</name>
    <dbReference type="NCBI Taxonomy" id="366618"/>
    <lineage>
        <taxon>Bacteria</taxon>
        <taxon>Pseudomonadati</taxon>
        <taxon>Pseudomonadota</taxon>
        <taxon>Alphaproteobacteria</taxon>
        <taxon>Rhodobacterales</taxon>
        <taxon>Paracoccaceae</taxon>
        <taxon>Haematobacter</taxon>
    </lineage>
</organism>
<comment type="cofactor">
    <cofactor evidence="1">
        <name>Mg(2+)</name>
        <dbReference type="ChEBI" id="CHEBI:18420"/>
    </cofactor>
</comment>
<dbReference type="OrthoDB" id="7066910at2"/>
<dbReference type="AlphaFoldDB" id="A0A212A7N3"/>
<dbReference type="CDD" id="cd04666">
    <property type="entry name" value="NUDIX_DIPP2_like_Nudt4"/>
    <property type="match status" value="1"/>
</dbReference>
<dbReference type="PROSITE" id="PS51462">
    <property type="entry name" value="NUDIX"/>
    <property type="match status" value="1"/>
</dbReference>
<comment type="caution">
    <text evidence="6">The sequence shown here is derived from an EMBL/GenBank/DDBJ whole genome shotgun (WGS) entry which is preliminary data.</text>
</comment>
<keyword evidence="4" id="KW-0460">Magnesium</keyword>
<dbReference type="InterPro" id="IPR015797">
    <property type="entry name" value="NUDIX_hydrolase-like_dom_sf"/>
</dbReference>
<dbReference type="PANTHER" id="PTHR12629:SF0">
    <property type="entry name" value="DIPHOSPHOINOSITOL-POLYPHOSPHATE DIPHOSPHATASE"/>
    <property type="match status" value="1"/>
</dbReference>
<dbReference type="EMBL" id="NIPW01000039">
    <property type="protein sequence ID" value="OWJ75472.1"/>
    <property type="molecule type" value="Genomic_DNA"/>
</dbReference>
<dbReference type="GO" id="GO:0016462">
    <property type="term" value="F:pyrophosphatase activity"/>
    <property type="evidence" value="ECO:0007669"/>
    <property type="project" value="InterPro"/>
</dbReference>
<evidence type="ECO:0000256" key="2">
    <source>
        <dbReference type="ARBA" id="ARBA00022723"/>
    </source>
</evidence>
<reference evidence="6 7" key="1">
    <citation type="submission" date="2016-12" db="EMBL/GenBank/DDBJ databases">
        <title>Comparison of Traditional DNA-DNA Hybridization with In Silico Genomic Analysis.</title>
        <authorList>
            <person name="Nicholson A.C."/>
            <person name="Humrighouse B.W."/>
            <person name="Graziano J."/>
            <person name="Lasker B."/>
            <person name="Whitney A.M."/>
            <person name="Mcquiston J.R."/>
        </authorList>
    </citation>
    <scope>NUCLEOTIDE SEQUENCE [LARGE SCALE GENOMIC DNA]</scope>
    <source>
        <strain evidence="6 7">H2240</strain>
    </source>
</reference>
<feature type="domain" description="Nudix hydrolase" evidence="5">
    <location>
        <begin position="21"/>
        <end position="152"/>
    </location>
</feature>
<keyword evidence="2" id="KW-0479">Metal-binding</keyword>